<protein>
    <submittedName>
        <fullName evidence="2">F-box/WD-40 repeat-containing protein 1</fullName>
    </submittedName>
</protein>
<proteinExistence type="predicted"/>
<name>A0ABD1A154_CARAN</name>
<dbReference type="InterPro" id="IPR050796">
    <property type="entry name" value="SCF_F-box_component"/>
</dbReference>
<dbReference type="NCBIfam" id="TIGR01640">
    <property type="entry name" value="F_box_assoc_1"/>
    <property type="match status" value="1"/>
</dbReference>
<dbReference type="InterPro" id="IPR017451">
    <property type="entry name" value="F-box-assoc_interact_dom"/>
</dbReference>
<gene>
    <name evidence="2" type="ORF">V5N11_012026</name>
</gene>
<accession>A0ABD1A154</accession>
<dbReference type="PANTHER" id="PTHR31672">
    <property type="entry name" value="BNACNNG10540D PROTEIN"/>
    <property type="match status" value="1"/>
</dbReference>
<evidence type="ECO:0000313" key="2">
    <source>
        <dbReference type="EMBL" id="KAL1197444.1"/>
    </source>
</evidence>
<organism evidence="2 3">
    <name type="scientific">Cardamine amara subsp. amara</name>
    <dbReference type="NCBI Taxonomy" id="228776"/>
    <lineage>
        <taxon>Eukaryota</taxon>
        <taxon>Viridiplantae</taxon>
        <taxon>Streptophyta</taxon>
        <taxon>Embryophyta</taxon>
        <taxon>Tracheophyta</taxon>
        <taxon>Spermatophyta</taxon>
        <taxon>Magnoliopsida</taxon>
        <taxon>eudicotyledons</taxon>
        <taxon>Gunneridae</taxon>
        <taxon>Pentapetalae</taxon>
        <taxon>rosids</taxon>
        <taxon>malvids</taxon>
        <taxon>Brassicales</taxon>
        <taxon>Brassicaceae</taxon>
        <taxon>Cardamineae</taxon>
        <taxon>Cardamine</taxon>
    </lineage>
</organism>
<evidence type="ECO:0000313" key="3">
    <source>
        <dbReference type="Proteomes" id="UP001558713"/>
    </source>
</evidence>
<dbReference type="PANTHER" id="PTHR31672:SF13">
    <property type="entry name" value="F-BOX PROTEIN CPR30-LIKE"/>
    <property type="match status" value="1"/>
</dbReference>
<comment type="caution">
    <text evidence="2">The sequence shown here is derived from an EMBL/GenBank/DDBJ whole genome shotgun (WGS) entry which is preliminary data.</text>
</comment>
<evidence type="ECO:0000259" key="1">
    <source>
        <dbReference type="Pfam" id="PF07734"/>
    </source>
</evidence>
<dbReference type="Proteomes" id="UP001558713">
    <property type="component" value="Unassembled WGS sequence"/>
</dbReference>
<dbReference type="Pfam" id="PF07734">
    <property type="entry name" value="FBA_1"/>
    <property type="match status" value="1"/>
</dbReference>
<sequence length="210" mass="24579">MINFYGIGYDNASRDDYKILRFYNGEFEDEMGNMESHNPEVDIYEFKSSSWRTLDASSLDWFVVYQCKGVSVKGNMYWIAERNHSSHNFIQCFNFSIETFKPICSIPINYGVFDVVALSSYKGDKLSLLYQHEDKVDMEVWITKKVNANVVSWTKLFIFTRPDHSKFLTHEELAHPVYFIDNNNRIVICCDELVEDGHQVSVMDSKSKLR</sequence>
<reference evidence="2 3" key="1">
    <citation type="submission" date="2024-04" db="EMBL/GenBank/DDBJ databases">
        <title>Genome assembly C_amara_ONT_v2.</title>
        <authorList>
            <person name="Yant L."/>
            <person name="Moore C."/>
            <person name="Slenker M."/>
        </authorList>
    </citation>
    <scope>NUCLEOTIDE SEQUENCE [LARGE SCALE GENOMIC DNA]</scope>
    <source>
        <tissue evidence="2">Leaf</tissue>
    </source>
</reference>
<feature type="domain" description="F-box associated beta-propeller type 1" evidence="1">
    <location>
        <begin position="3"/>
        <end position="194"/>
    </location>
</feature>
<dbReference type="InterPro" id="IPR006527">
    <property type="entry name" value="F-box-assoc_dom_typ1"/>
</dbReference>
<dbReference type="EMBL" id="JBANAX010000688">
    <property type="protein sequence ID" value="KAL1197444.1"/>
    <property type="molecule type" value="Genomic_DNA"/>
</dbReference>
<keyword evidence="3" id="KW-1185">Reference proteome</keyword>
<dbReference type="AlphaFoldDB" id="A0ABD1A154"/>